<name>A4ADY7_9GAMM</name>
<accession>A4ADY7</accession>
<organism evidence="1 2">
    <name type="scientific">Congregibacter litoralis KT71</name>
    <dbReference type="NCBI Taxonomy" id="314285"/>
    <lineage>
        <taxon>Bacteria</taxon>
        <taxon>Pseudomonadati</taxon>
        <taxon>Pseudomonadota</taxon>
        <taxon>Gammaproteobacteria</taxon>
        <taxon>Cellvibrionales</taxon>
        <taxon>Halieaceae</taxon>
        <taxon>Congregibacter</taxon>
    </lineage>
</organism>
<evidence type="ECO:0000313" key="2">
    <source>
        <dbReference type="Proteomes" id="UP000019205"/>
    </source>
</evidence>
<evidence type="ECO:0000313" key="1">
    <source>
        <dbReference type="EMBL" id="EAQ95797.1"/>
    </source>
</evidence>
<dbReference type="eggNOG" id="COG5569">
    <property type="taxonomic scope" value="Bacteria"/>
</dbReference>
<gene>
    <name evidence="1" type="ORF">KT71_13649</name>
</gene>
<dbReference type="PROSITE" id="PS51257">
    <property type="entry name" value="PROKAR_LIPOPROTEIN"/>
    <property type="match status" value="1"/>
</dbReference>
<dbReference type="RefSeq" id="WP_008295164.1">
    <property type="nucleotide sequence ID" value="NZ_CM002299.1"/>
</dbReference>
<comment type="caution">
    <text evidence="1">The sequence shown here is derived from an EMBL/GenBank/DDBJ whole genome shotgun (WGS) entry which is preliminary data.</text>
</comment>
<dbReference type="Pfam" id="PF11604">
    <property type="entry name" value="CusF_Ec"/>
    <property type="match status" value="1"/>
</dbReference>
<dbReference type="Proteomes" id="UP000019205">
    <property type="component" value="Chromosome"/>
</dbReference>
<reference evidence="1 2" key="2">
    <citation type="journal article" date="2009" name="PLoS ONE">
        <title>The photosynthetic apparatus and its regulation in the aerobic gammaproteobacterium Congregibacter litoralis gen. nov., sp. nov.</title>
        <authorList>
            <person name="Spring S."/>
            <person name="Lunsdorf H."/>
            <person name="Fuchs B.M."/>
            <person name="Tindall B.J."/>
        </authorList>
    </citation>
    <scope>NUCLEOTIDE SEQUENCE [LARGE SCALE GENOMIC DNA]</scope>
    <source>
        <strain evidence="1">KT71</strain>
    </source>
</reference>
<dbReference type="AlphaFoldDB" id="A4ADY7"/>
<dbReference type="Gene3D" id="2.40.50.320">
    <property type="entry name" value="Copper binding periplasmic protein CusF"/>
    <property type="match status" value="1"/>
</dbReference>
<protein>
    <submittedName>
        <fullName evidence="1">Copper binding protein periplasmic protein CusF</fullName>
    </submittedName>
</protein>
<dbReference type="InterPro" id="IPR021647">
    <property type="entry name" value="CusF_Ec"/>
</dbReference>
<dbReference type="HOGENOM" id="CLU_140852_2_2_6"/>
<keyword evidence="2" id="KW-1185">Reference proteome</keyword>
<reference evidence="1 2" key="1">
    <citation type="journal article" date="2007" name="Proc. Natl. Acad. Sci. U.S.A.">
        <title>Characterization of a marine gammaproteobacterium capable of aerobic anoxygenic photosynthesis.</title>
        <authorList>
            <person name="Fuchs B.M."/>
            <person name="Spring S."/>
            <person name="Teeling H."/>
            <person name="Quast C."/>
            <person name="Wulf J."/>
            <person name="Schattenhofer M."/>
            <person name="Yan S."/>
            <person name="Ferriera S."/>
            <person name="Johnson J."/>
            <person name="Glockner F.O."/>
            <person name="Amann R."/>
        </authorList>
    </citation>
    <scope>NUCLEOTIDE SEQUENCE [LARGE SCALE GENOMIC DNA]</scope>
    <source>
        <strain evidence="1">KT71</strain>
    </source>
</reference>
<dbReference type="EMBL" id="AAOA02000001">
    <property type="protein sequence ID" value="EAQ95797.1"/>
    <property type="molecule type" value="Genomic_DNA"/>
</dbReference>
<dbReference type="InterPro" id="IPR042230">
    <property type="entry name" value="CusF_sf"/>
</dbReference>
<sequence>MKDIKPIVINLLIIALAGCGGAKDPASSQVVDVQTSSGMAKQMMDHGEHAMEESMGHATGVIRSFGEQSNTLTIDHGPFKGGIEMGAMTMRYDVSEGVDVSAFTENAEVAFMVKHGSDGSYRITALCNIKTDGANCLDDNIDK</sequence>
<dbReference type="STRING" id="314285.KT71_13649"/>
<proteinExistence type="predicted"/>